<feature type="region of interest" description="Disordered" evidence="1">
    <location>
        <begin position="277"/>
        <end position="312"/>
    </location>
</feature>
<name>A0A7J4XM75_9BACE</name>
<evidence type="ECO:0008006" key="4">
    <source>
        <dbReference type="Google" id="ProtNLM"/>
    </source>
</evidence>
<evidence type="ECO:0000256" key="1">
    <source>
        <dbReference type="SAM" id="MobiDB-lite"/>
    </source>
</evidence>
<evidence type="ECO:0000313" key="2">
    <source>
        <dbReference type="EMBL" id="KAA3768463.1"/>
    </source>
</evidence>
<feature type="compositionally biased region" description="Basic and acidic residues" evidence="1">
    <location>
        <begin position="287"/>
        <end position="306"/>
    </location>
</feature>
<proteinExistence type="predicted"/>
<evidence type="ECO:0000313" key="3">
    <source>
        <dbReference type="Proteomes" id="UP000422221"/>
    </source>
</evidence>
<organism evidence="2 3">
    <name type="scientific">Bacteroides salyersiae</name>
    <dbReference type="NCBI Taxonomy" id="291644"/>
    <lineage>
        <taxon>Bacteria</taxon>
        <taxon>Pseudomonadati</taxon>
        <taxon>Bacteroidota</taxon>
        <taxon>Bacteroidia</taxon>
        <taxon>Bacteroidales</taxon>
        <taxon>Bacteroidaceae</taxon>
        <taxon>Bacteroides</taxon>
    </lineage>
</organism>
<feature type="region of interest" description="Disordered" evidence="1">
    <location>
        <begin position="486"/>
        <end position="507"/>
    </location>
</feature>
<accession>A0A7J4XM75</accession>
<comment type="caution">
    <text evidence="2">The sequence shown here is derived from an EMBL/GenBank/DDBJ whole genome shotgun (WGS) entry which is preliminary data.</text>
</comment>
<dbReference type="EMBL" id="VWMK01000003">
    <property type="protein sequence ID" value="KAA3768463.1"/>
    <property type="molecule type" value="Genomic_DNA"/>
</dbReference>
<dbReference type="Proteomes" id="UP000422221">
    <property type="component" value="Unassembled WGS sequence"/>
</dbReference>
<dbReference type="AlphaFoldDB" id="A0A7J4XM75"/>
<gene>
    <name evidence="2" type="ORF">F3F73_03940</name>
</gene>
<dbReference type="RefSeq" id="WP_130058062.1">
    <property type="nucleotide sequence ID" value="NZ_JADNPJ010000003.1"/>
</dbReference>
<protein>
    <recommendedName>
        <fullName evidence="4">Lipoprotein</fullName>
    </recommendedName>
</protein>
<sequence length="507" mass="58557">MRKRLIKWVALISIPFGILFACKEYDEQGYPQKEPKLDRATEIANARTWYESQAAVRSRTRASSKEDSPQGMLLNMEPNWKLTYRRKNDRYRTVESVMTSNERVTFLSPELINKLEQDRDYRFKKSITRLIVRTDRETQEVVGFTMTIIPSIEYLELTAFNPFHNTYVNRDEHFGGYIIYHNLDGTFANGWKYVDGKITHTVSESIVPVDSIKNSPSVQTRMHEECEEFVYEVLVEECFEWCTETEWGTTCEIDHCDYYTEIRDSWEECDWVEDEDDYGGGGYIPKPKPDPDPKPEKTKDPCETAKETSSNQGLKDRVNAIFDQTFPYRVGATEHGYIRTTSGEMIYPTTLTATSLQYSTKDVANKSYSEWYHSHPTGVPITSLSDLKALSEAYLKGRIKSDNFTYGVMASNGCTIISIKSETNFKTFATNMQNGAYDVLFDRLVQHGKKGDFDQSLENLLLFFDRISAGLSMLFRPMNDWETGKHQGNWTPKELDENNKMTNSNCN</sequence>
<dbReference type="PROSITE" id="PS51257">
    <property type="entry name" value="PROKAR_LIPOPROTEIN"/>
    <property type="match status" value="1"/>
</dbReference>
<reference evidence="2 3" key="1">
    <citation type="journal article" date="2019" name="Nat. Med.">
        <title>A library of human gut bacterial isolates paired with longitudinal multiomics data enables mechanistic microbiome research.</title>
        <authorList>
            <person name="Poyet M."/>
            <person name="Groussin M."/>
            <person name="Gibbons S.M."/>
            <person name="Avila-Pacheco J."/>
            <person name="Jiang X."/>
            <person name="Kearney S.M."/>
            <person name="Perrotta A.R."/>
            <person name="Berdy B."/>
            <person name="Zhao S."/>
            <person name="Lieberman T.D."/>
            <person name="Swanson P.K."/>
            <person name="Smith M."/>
            <person name="Roesemann S."/>
            <person name="Alexander J.E."/>
            <person name="Rich S.A."/>
            <person name="Livny J."/>
            <person name="Vlamakis H."/>
            <person name="Clish C."/>
            <person name="Bullock K."/>
            <person name="Deik A."/>
            <person name="Scott J."/>
            <person name="Pierce K.A."/>
            <person name="Xavier R.J."/>
            <person name="Alm E.J."/>
        </authorList>
    </citation>
    <scope>NUCLEOTIDE SEQUENCE [LARGE SCALE GENOMIC DNA]</scope>
    <source>
        <strain evidence="2 3">BIOML-A10</strain>
    </source>
</reference>